<feature type="region of interest" description="Disordered" evidence="5">
    <location>
        <begin position="1"/>
        <end position="30"/>
    </location>
</feature>
<feature type="DNA-binding region" description="H-T-H motif" evidence="4">
    <location>
        <begin position="117"/>
        <end position="136"/>
    </location>
</feature>
<dbReference type="Gene3D" id="1.10.357.10">
    <property type="entry name" value="Tetracycline Repressor, domain 2"/>
    <property type="match status" value="1"/>
</dbReference>
<dbReference type="Gene3D" id="1.10.10.60">
    <property type="entry name" value="Homeodomain-like"/>
    <property type="match status" value="1"/>
</dbReference>
<dbReference type="PROSITE" id="PS50977">
    <property type="entry name" value="HTH_TETR_2"/>
    <property type="match status" value="1"/>
</dbReference>
<dbReference type="PANTHER" id="PTHR30055">
    <property type="entry name" value="HTH-TYPE TRANSCRIPTIONAL REGULATOR RUTR"/>
    <property type="match status" value="1"/>
</dbReference>
<evidence type="ECO:0000256" key="1">
    <source>
        <dbReference type="ARBA" id="ARBA00023015"/>
    </source>
</evidence>
<dbReference type="Proteomes" id="UP001500503">
    <property type="component" value="Unassembled WGS sequence"/>
</dbReference>
<dbReference type="InterPro" id="IPR036271">
    <property type="entry name" value="Tet_transcr_reg_TetR-rel_C_sf"/>
</dbReference>
<reference evidence="8" key="1">
    <citation type="journal article" date="2019" name="Int. J. Syst. Evol. Microbiol.">
        <title>The Global Catalogue of Microorganisms (GCM) 10K type strain sequencing project: providing services to taxonomists for standard genome sequencing and annotation.</title>
        <authorList>
            <consortium name="The Broad Institute Genomics Platform"/>
            <consortium name="The Broad Institute Genome Sequencing Center for Infectious Disease"/>
            <person name="Wu L."/>
            <person name="Ma J."/>
        </authorList>
    </citation>
    <scope>NUCLEOTIDE SEQUENCE [LARGE SCALE GENOMIC DNA]</scope>
    <source>
        <strain evidence="8">JCM 17933</strain>
    </source>
</reference>
<dbReference type="EMBL" id="BAABHF010000057">
    <property type="protein sequence ID" value="GAA4517062.1"/>
    <property type="molecule type" value="Genomic_DNA"/>
</dbReference>
<dbReference type="InterPro" id="IPR050109">
    <property type="entry name" value="HTH-type_TetR-like_transc_reg"/>
</dbReference>
<organism evidence="7 8">
    <name type="scientific">Actinoallomurus oryzae</name>
    <dbReference type="NCBI Taxonomy" id="502180"/>
    <lineage>
        <taxon>Bacteria</taxon>
        <taxon>Bacillati</taxon>
        <taxon>Actinomycetota</taxon>
        <taxon>Actinomycetes</taxon>
        <taxon>Streptosporangiales</taxon>
        <taxon>Thermomonosporaceae</taxon>
        <taxon>Actinoallomurus</taxon>
    </lineage>
</organism>
<evidence type="ECO:0000313" key="7">
    <source>
        <dbReference type="EMBL" id="GAA4517062.1"/>
    </source>
</evidence>
<dbReference type="InterPro" id="IPR009057">
    <property type="entry name" value="Homeodomain-like_sf"/>
</dbReference>
<dbReference type="Pfam" id="PF02909">
    <property type="entry name" value="TetR_C_1"/>
    <property type="match status" value="1"/>
</dbReference>
<dbReference type="InterPro" id="IPR001647">
    <property type="entry name" value="HTH_TetR"/>
</dbReference>
<keyword evidence="8" id="KW-1185">Reference proteome</keyword>
<protein>
    <recommendedName>
        <fullName evidence="6">HTH tetR-type domain-containing protein</fullName>
    </recommendedName>
</protein>
<evidence type="ECO:0000256" key="5">
    <source>
        <dbReference type="SAM" id="MobiDB-lite"/>
    </source>
</evidence>
<evidence type="ECO:0000256" key="2">
    <source>
        <dbReference type="ARBA" id="ARBA00023125"/>
    </source>
</evidence>
<evidence type="ECO:0000256" key="3">
    <source>
        <dbReference type="ARBA" id="ARBA00023163"/>
    </source>
</evidence>
<feature type="domain" description="HTH tetR-type" evidence="6">
    <location>
        <begin position="94"/>
        <end position="154"/>
    </location>
</feature>
<keyword evidence="1" id="KW-0805">Transcription regulation</keyword>
<keyword evidence="3" id="KW-0804">Transcription</keyword>
<name>A0ABP8R375_9ACTN</name>
<sequence length="304" mass="33343">MDRGRDAVHLQHPGQHKAAQTGSDDRDRCRHGFLPSPLDPHWIMRWIARWINDPFQASAPLERQSIGVILVLVAKRSTQGTAGRTPRSPRRAEALSREAIVQAATDLLDEGGETALTMRALTGRLHTGYGAIYHHVADRNDLLAAATDDVIARVLAGVVVDADPPEALRRLALGLFDAIDAHPWVGAELSRQPWRPVLLEFYENIGRLLNALGVPARARFDAAGTLVNYILGVAAQNAANTRYLAGGDTDRDAFLTAAATQWARLDPGRYPFVHEAATRLREHDDREQFLAGVDIFLAGIATLR</sequence>
<dbReference type="SUPFAM" id="SSF48498">
    <property type="entry name" value="Tetracyclin repressor-like, C-terminal domain"/>
    <property type="match status" value="1"/>
</dbReference>
<accession>A0ABP8R375</accession>
<dbReference type="InterPro" id="IPR004111">
    <property type="entry name" value="Repressor_TetR_C"/>
</dbReference>
<proteinExistence type="predicted"/>
<evidence type="ECO:0000259" key="6">
    <source>
        <dbReference type="PROSITE" id="PS50977"/>
    </source>
</evidence>
<keyword evidence="2 4" id="KW-0238">DNA-binding</keyword>
<dbReference type="SUPFAM" id="SSF46689">
    <property type="entry name" value="Homeodomain-like"/>
    <property type="match status" value="1"/>
</dbReference>
<dbReference type="PANTHER" id="PTHR30055:SF151">
    <property type="entry name" value="TRANSCRIPTIONAL REGULATORY PROTEIN"/>
    <property type="match status" value="1"/>
</dbReference>
<dbReference type="Pfam" id="PF00440">
    <property type="entry name" value="TetR_N"/>
    <property type="match status" value="1"/>
</dbReference>
<comment type="caution">
    <text evidence="7">The sequence shown here is derived from an EMBL/GenBank/DDBJ whole genome shotgun (WGS) entry which is preliminary data.</text>
</comment>
<gene>
    <name evidence="7" type="ORF">GCM10023191_088920</name>
</gene>
<evidence type="ECO:0000256" key="4">
    <source>
        <dbReference type="PROSITE-ProRule" id="PRU00335"/>
    </source>
</evidence>
<evidence type="ECO:0000313" key="8">
    <source>
        <dbReference type="Proteomes" id="UP001500503"/>
    </source>
</evidence>